<dbReference type="PANTHER" id="PTHR33067">
    <property type="entry name" value="RNA-DIRECTED DNA POLYMERASE-RELATED"/>
    <property type="match status" value="1"/>
</dbReference>
<dbReference type="AlphaFoldDB" id="A0A2P5A486"/>
<dbReference type="EMBL" id="JXTB01001097">
    <property type="protein sequence ID" value="PON31355.1"/>
    <property type="molecule type" value="Genomic_DNA"/>
</dbReference>
<evidence type="ECO:0008006" key="3">
    <source>
        <dbReference type="Google" id="ProtNLM"/>
    </source>
</evidence>
<dbReference type="OrthoDB" id="1166419at2759"/>
<proteinExistence type="predicted"/>
<dbReference type="InterPro" id="IPR021109">
    <property type="entry name" value="Peptidase_aspartic_dom_sf"/>
</dbReference>
<evidence type="ECO:0000313" key="1">
    <source>
        <dbReference type="EMBL" id="PON31355.1"/>
    </source>
</evidence>
<feature type="non-terminal residue" evidence="1">
    <location>
        <position position="1"/>
    </location>
</feature>
<evidence type="ECO:0000313" key="2">
    <source>
        <dbReference type="Proteomes" id="UP000237105"/>
    </source>
</evidence>
<reference evidence="2" key="1">
    <citation type="submission" date="2016-06" db="EMBL/GenBank/DDBJ databases">
        <title>Parallel loss of symbiosis genes in relatives of nitrogen-fixing non-legume Parasponia.</title>
        <authorList>
            <person name="Van Velzen R."/>
            <person name="Holmer R."/>
            <person name="Bu F."/>
            <person name="Rutten L."/>
            <person name="Van Zeijl A."/>
            <person name="Liu W."/>
            <person name="Santuari L."/>
            <person name="Cao Q."/>
            <person name="Sharma T."/>
            <person name="Shen D."/>
            <person name="Roswanjaya Y."/>
            <person name="Wardhani T."/>
            <person name="Kalhor M.S."/>
            <person name="Jansen J."/>
            <person name="Van den Hoogen J."/>
            <person name="Gungor B."/>
            <person name="Hartog M."/>
            <person name="Hontelez J."/>
            <person name="Verver J."/>
            <person name="Yang W.-C."/>
            <person name="Schijlen E."/>
            <person name="Repin R."/>
            <person name="Schilthuizen M."/>
            <person name="Schranz E."/>
            <person name="Heidstra R."/>
            <person name="Miyata K."/>
            <person name="Fedorova E."/>
            <person name="Kohlen W."/>
            <person name="Bisseling T."/>
            <person name="Smit S."/>
            <person name="Geurts R."/>
        </authorList>
    </citation>
    <scope>NUCLEOTIDE SEQUENCE [LARGE SCALE GENOMIC DNA]</scope>
    <source>
        <strain evidence="2">cv. WU1-14</strain>
    </source>
</reference>
<sequence>IEDVLVKVDKFIYPVDFVVLDMEKDREIPIILGRPFLATGGALIDVHSGKLTLRVNDEEVQFNLYHTLKFPNEVHSCNRLDVLDYCVRDVIHDVLSYNPLEHCLMNSHFRKGTLPTTKFGESCYGINKEHVNYMLDFDTLPMETKLSSYGDVCMPICSIKEPKKGSEIATKITNGLVLKQLPNHLHYAFLGEDSKFPVIISSSLSQ</sequence>
<gene>
    <name evidence="1" type="ORF">PanWU01x14_370540</name>
</gene>
<organism evidence="1 2">
    <name type="scientific">Parasponia andersonii</name>
    <name type="common">Sponia andersonii</name>
    <dbReference type="NCBI Taxonomy" id="3476"/>
    <lineage>
        <taxon>Eukaryota</taxon>
        <taxon>Viridiplantae</taxon>
        <taxon>Streptophyta</taxon>
        <taxon>Embryophyta</taxon>
        <taxon>Tracheophyta</taxon>
        <taxon>Spermatophyta</taxon>
        <taxon>Magnoliopsida</taxon>
        <taxon>eudicotyledons</taxon>
        <taxon>Gunneridae</taxon>
        <taxon>Pentapetalae</taxon>
        <taxon>rosids</taxon>
        <taxon>fabids</taxon>
        <taxon>Rosales</taxon>
        <taxon>Cannabaceae</taxon>
        <taxon>Parasponia</taxon>
    </lineage>
</organism>
<keyword evidence="2" id="KW-1185">Reference proteome</keyword>
<comment type="caution">
    <text evidence="1">The sequence shown here is derived from an EMBL/GenBank/DDBJ whole genome shotgun (WGS) entry which is preliminary data.</text>
</comment>
<dbReference type="Gene3D" id="2.40.70.10">
    <property type="entry name" value="Acid Proteases"/>
    <property type="match status" value="1"/>
</dbReference>
<protein>
    <recommendedName>
        <fullName evidence="3">Aspartic peptidase domain containing protein</fullName>
    </recommendedName>
</protein>
<dbReference type="Proteomes" id="UP000237105">
    <property type="component" value="Unassembled WGS sequence"/>
</dbReference>
<accession>A0A2P5A486</accession>
<name>A0A2P5A486_PARAD</name>
<dbReference type="PANTHER" id="PTHR33067:SF31">
    <property type="entry name" value="RNA-DIRECTED DNA POLYMERASE"/>
    <property type="match status" value="1"/>
</dbReference>